<evidence type="ECO:0000256" key="1">
    <source>
        <dbReference type="SAM" id="MobiDB-lite"/>
    </source>
</evidence>
<evidence type="ECO:0000313" key="3">
    <source>
        <dbReference type="Proteomes" id="UP000179807"/>
    </source>
</evidence>
<name>A0A1J4J547_9EUKA</name>
<sequence length="2425" mass="282918">MLKKWKNQVLFNEEIKQINDEFELTIVNTTSDIFTKRELYNKIIIRIEKILNLIKSENYSPNMQNIKSLFDHIIQYREQVIVENSDIVKTLNILTNALQIKFFNFKENLTPLFILCCVKSIDDQEIQTAASIFFEIFLSDNEFSFDSFGHELFQAYFNQFFPICKNIEVIKWSLHLIIDVPSQNSFSTENTHLLFQTIHKCITNNKLEQEIIDILFDCTANLFYKLSFVCKSCSQDFLKTKIPHLIDEKISPKLWQGTFHTLISANSDINGHPPNSAICNFLSKKCKLNSEYQQKSFFLIRSVKNYEKINHYFPITNFFGEYSQPIHELLNFLEEVSNDYVEIMPKLLQKMFKIFTTRMIDEDSKYKQLFSIVIRFNDSFNFDERPVKFLQCFILTPSPQTLFSLFKDKVFTSLILHYFSLQKSKEVQPQVFRALLEIANNRNEIIVMLLKGAPTKGNIRCLMNFIVENEANYCFAILLSSFIECKEVTIKFITCDGLQFIEYCFSQKLLTIDLYSMLIASLVTYQQFPEIDKFISRLDKNHPLFSISQKQLENVIFGMNGAKYRPMRVPSLFYYLQEKDCIDPYNSFLLGRYAMKQFLRHDVDIYEIPFITEISNRYLLPKHVDLMMKSPNNFDKFCDQENFDHFPLFILYPFQQDLIFEFDFKAISFWVKFDHSSSNVSQFCQVGKTVSFSIQNDLIIIDIIMNSNNSSSMKQIKFTVTNENKWTNFIVLFNEYKKSMINLILIVNGEMRFNNNIIVSFNYNGNTHTMKPFNPLNLIRFHNYGQHLMYIGPSIRFFSKAIVNSEIFAHKLYKMGPSYVKLFDNEQLITPFNLVKKRDIVKREIPPNCYPVPYFGFPFHFNSNRRMSDMFLILNSSKDKTSFHSVFNAVISINTIMELHSKLFFRQLLNSMKSCKQYVSKNIFLKALKSVSSKQPSSMVLTSILFDRELWKRVDVNILLEVIFDDYFKLSDFSKIQDFELFLATIARKHPESICILLHNLHKIPKLNMIFLNTLNYQKKKLNVQLAIVDGYTQIIHTNSSINITYIMKNIKDTFLIAERPLASRIFHLIVEISKKKNEPLTVTNSLLYTLIPLASFESIWIDISELINTFGFKLYYPLLLGLVWSYSFSQLSYITFSNNKCYCGTSKCSCINSCIKSKEIEFYYKKAIYALTENTGELINDKTSNFLLINLFPALFNIPAFIKHIGHNKSISDLIDSTLNGYGIEYQTPLENNSDATAKYFQSSLLVPLFLEIIKHCNQVQKFRSLYFSLFVGTPFFDFSLYSKIVPHFLLQFLKDYSQFECSQQFFYSLLFPISKNVFSCEQLESILELLFSICEIEEKNYDVINRILFVIYTINPEDKVFRNHIFQLLEHHIRIFYVIITSQRCEIAWFSILSLQQNILKKLNNGFKWGTIESMLLRQLISSKFDTKPFEIAYQNQQQQLTNLITAVSRQFHNSDANFNESIKLFTLEIENSIKTSKENSEKTRKLLQNDKLLLSKSFLIIEERMQWSHFISSLSDQMADVLQYNPKNYYLSPKCFPYHCPQRLSPSIFSGKEEVMELFRENTTSFFEIVDVRIFLKSALLPEDQVRIVDCKICRYSLDIPSVMFLHKSSALFITYAELASPDTIRLLKNDNHKFIESVLLGHWGKTSIFSSHIVLKSSFSHLIFLQVSMKKAFNIWSFRQGHYIIKMEMKKLIQVLYSISNTAKIMMDTFSPYQFLHKIEDSNVAITKWCKHEISTDDLLLTINGLNRKLFVHLKDYPYFPYVFDNQFCNYSVVAASKETATILGKVVPFSYYSVTRRKKINSFFSSDQSCDEESISSAELFNPQYNKHSISPKTNRNRKRRNVRERKRKKKKESASNLNLSMVNEIVSPPFASTDNLSVFSKKDSTNLIQFESLEHLESPECIEDFDNIEMAEPFPSLSQQKQVTSAVRFRGYLMNDPDESPQILEPVIGTTRHKSRRFSDAPSKFLINSAIHSQSPNNQTYFYRVTSNSEILTETISIEQLESILKQYSNPTKQLSPYRGVCPANLFYSPEFIKGLAKNPFVCVQEHRKAIEDPRNAQFILDWLKKYVSVDVINKKIPQDQFTIKHISSLDLIQVSQKLRKGCKSSKTFIFTKNKIKRIKRLSVKIFGSHYAVIDRKALSLSILDINTRKEKRLDYDKFYAFSRSLCISKNGLFLSVDFEFGVTRIYRIFYQRELPNSIELISDFSCNSSPISTISGFHMLCATASLNQLIIWEIFSSTIHRLFTFDHKITALSMDEEYGVWVSTEDHGYFISINGEILGKIKLKEEISQIEAITLHSAVLERAAICGTTSGKVYLLSPRFDTKTIDFKELKGGHSHEIEQIKKNSNNKMFITIDSKFNAVMWTAHRNKCEQPLLLNMFDTCALCSHRPKLYCSSCSRAICKSCSINGFCSTCYAFDTY</sequence>
<reference evidence="2" key="1">
    <citation type="submission" date="2016-10" db="EMBL/GenBank/DDBJ databases">
        <authorList>
            <person name="Benchimol M."/>
            <person name="Almeida L.G."/>
            <person name="Vasconcelos A.T."/>
            <person name="Perreira-Neves A."/>
            <person name="Rosa I.A."/>
            <person name="Tasca T."/>
            <person name="Bogo M.R."/>
            <person name="de Souza W."/>
        </authorList>
    </citation>
    <scope>NUCLEOTIDE SEQUENCE [LARGE SCALE GENOMIC DNA]</scope>
    <source>
        <strain evidence="2">K</strain>
    </source>
</reference>
<dbReference type="InterPro" id="IPR036322">
    <property type="entry name" value="WD40_repeat_dom_sf"/>
</dbReference>
<feature type="compositionally biased region" description="Basic residues" evidence="1">
    <location>
        <begin position="1840"/>
        <end position="1857"/>
    </location>
</feature>
<comment type="caution">
    <text evidence="2">The sequence shown here is derived from an EMBL/GenBank/DDBJ whole genome shotgun (WGS) entry which is preliminary data.</text>
</comment>
<protein>
    <recommendedName>
        <fullName evidence="4">BEACH domain-containing protein</fullName>
    </recommendedName>
</protein>
<proteinExistence type="predicted"/>
<evidence type="ECO:0000313" key="2">
    <source>
        <dbReference type="EMBL" id="OHS94410.1"/>
    </source>
</evidence>
<dbReference type="SUPFAM" id="SSF81837">
    <property type="entry name" value="BEACH domain"/>
    <property type="match status" value="1"/>
</dbReference>
<dbReference type="Proteomes" id="UP000179807">
    <property type="component" value="Unassembled WGS sequence"/>
</dbReference>
<dbReference type="RefSeq" id="XP_068347547.1">
    <property type="nucleotide sequence ID" value="XM_068512618.1"/>
</dbReference>
<gene>
    <name evidence="2" type="ORF">TRFO_39396</name>
</gene>
<accession>A0A1J4J547</accession>
<dbReference type="GeneID" id="94847322"/>
<dbReference type="InterPro" id="IPR036372">
    <property type="entry name" value="BEACH_dom_sf"/>
</dbReference>
<dbReference type="VEuPathDB" id="TrichDB:TRFO_39396"/>
<evidence type="ECO:0008006" key="4">
    <source>
        <dbReference type="Google" id="ProtNLM"/>
    </source>
</evidence>
<keyword evidence="3" id="KW-1185">Reference proteome</keyword>
<dbReference type="SUPFAM" id="SSF50978">
    <property type="entry name" value="WD40 repeat-like"/>
    <property type="match status" value="1"/>
</dbReference>
<organism evidence="2 3">
    <name type="scientific">Tritrichomonas foetus</name>
    <dbReference type="NCBI Taxonomy" id="1144522"/>
    <lineage>
        <taxon>Eukaryota</taxon>
        <taxon>Metamonada</taxon>
        <taxon>Parabasalia</taxon>
        <taxon>Tritrichomonadida</taxon>
        <taxon>Tritrichomonadidae</taxon>
        <taxon>Tritrichomonas</taxon>
    </lineage>
</organism>
<dbReference type="EMBL" id="MLAK01001320">
    <property type="protein sequence ID" value="OHS94410.1"/>
    <property type="molecule type" value="Genomic_DNA"/>
</dbReference>
<feature type="region of interest" description="Disordered" evidence="1">
    <location>
        <begin position="1830"/>
        <end position="1860"/>
    </location>
</feature>